<comment type="caution">
    <text evidence="3">The sequence shown here is derived from an EMBL/GenBank/DDBJ whole genome shotgun (WGS) entry which is preliminary data.</text>
</comment>
<evidence type="ECO:0000256" key="2">
    <source>
        <dbReference type="RuleBase" id="RU000461"/>
    </source>
</evidence>
<dbReference type="Gene3D" id="1.10.630.10">
    <property type="entry name" value="Cytochrome P450"/>
    <property type="match status" value="1"/>
</dbReference>
<evidence type="ECO:0000256" key="1">
    <source>
        <dbReference type="ARBA" id="ARBA00010617"/>
    </source>
</evidence>
<reference evidence="3 4" key="1">
    <citation type="submission" date="2020-04" db="EMBL/GenBank/DDBJ databases">
        <authorList>
            <person name="Liu S."/>
        </authorList>
    </citation>
    <scope>NUCLEOTIDE SEQUENCE [LARGE SCALE GENOMIC DNA]</scope>
    <source>
        <strain evidence="3 4">CGMCC 1.15091</strain>
    </source>
</reference>
<keyword evidence="2" id="KW-0479">Metal-binding</keyword>
<evidence type="ECO:0000313" key="3">
    <source>
        <dbReference type="EMBL" id="NKX52171.1"/>
    </source>
</evidence>
<keyword evidence="2" id="KW-0349">Heme</keyword>
<sequence>MVRTGFLANVPVLDVDPFSRESLADPYPLDARIREAGPIVWLDKYGVWATGRYDVVDRIFRDHETFESSAGTGLTNTKLQENWRKPSAILEADPPGHGRVRRGMMSALSPKVARGLRGEFMQRAHELVGEAAARGEVDAAKDLAEAFPLRVLPDALGLSTEGREHLLPYANLNFQAQGPRNELYEEALKQAGEAQKYVAWQMRREALDETKLAGTIFAAADNGEITHEEASMLVRTFLSAGLDTTILGIGLALKALAENPDAWAALRADPALARTVFEETLRCFAPSPIIGRTTTREVEIEGARLQPQQKVVMLLSAANHDPRRWTVPQRFDITRDTRGQLAFGTGIHGCVGQMMARVEAECLLTAVATRVSRLEIAGTPVPKLNNWLRGFDSIPMRITSA</sequence>
<dbReference type="PANTHER" id="PTHR46696:SF1">
    <property type="entry name" value="CYTOCHROME P450 YJIB-RELATED"/>
    <property type="match status" value="1"/>
</dbReference>
<protein>
    <submittedName>
        <fullName evidence="3">Cytochrome P450</fullName>
    </submittedName>
</protein>
<keyword evidence="2" id="KW-0503">Monooxygenase</keyword>
<keyword evidence="4" id="KW-1185">Reference proteome</keyword>
<dbReference type="PRINTS" id="PR00385">
    <property type="entry name" value="P450"/>
</dbReference>
<organism evidence="3 4">
    <name type="scientific">Arthrobacter deserti</name>
    <dbReference type="NCBI Taxonomy" id="1742687"/>
    <lineage>
        <taxon>Bacteria</taxon>
        <taxon>Bacillati</taxon>
        <taxon>Actinomycetota</taxon>
        <taxon>Actinomycetes</taxon>
        <taxon>Micrococcales</taxon>
        <taxon>Micrococcaceae</taxon>
        <taxon>Arthrobacter</taxon>
    </lineage>
</organism>
<keyword evidence="2" id="KW-0560">Oxidoreductase</keyword>
<dbReference type="InterPro" id="IPR017972">
    <property type="entry name" value="Cyt_P450_CS"/>
</dbReference>
<accession>A0ABX1JT05</accession>
<keyword evidence="2" id="KW-0408">Iron</keyword>
<dbReference type="PANTHER" id="PTHR46696">
    <property type="entry name" value="P450, PUTATIVE (EUROFUNG)-RELATED"/>
    <property type="match status" value="1"/>
</dbReference>
<dbReference type="InterPro" id="IPR002397">
    <property type="entry name" value="Cyt_P450_B"/>
</dbReference>
<dbReference type="InterPro" id="IPR036396">
    <property type="entry name" value="Cyt_P450_sf"/>
</dbReference>
<dbReference type="PRINTS" id="PR00359">
    <property type="entry name" value="BP450"/>
</dbReference>
<proteinExistence type="inferred from homology"/>
<dbReference type="InterPro" id="IPR001128">
    <property type="entry name" value="Cyt_P450"/>
</dbReference>
<gene>
    <name evidence="3" type="ORF">HER39_16670</name>
</gene>
<evidence type="ECO:0000313" key="4">
    <source>
        <dbReference type="Proteomes" id="UP000523795"/>
    </source>
</evidence>
<dbReference type="Pfam" id="PF00067">
    <property type="entry name" value="p450"/>
    <property type="match status" value="1"/>
</dbReference>
<dbReference type="SUPFAM" id="SSF48264">
    <property type="entry name" value="Cytochrome P450"/>
    <property type="match status" value="1"/>
</dbReference>
<dbReference type="EMBL" id="JAAZSR010000430">
    <property type="protein sequence ID" value="NKX52171.1"/>
    <property type="molecule type" value="Genomic_DNA"/>
</dbReference>
<comment type="similarity">
    <text evidence="1 2">Belongs to the cytochrome P450 family.</text>
</comment>
<name>A0ABX1JT05_9MICC</name>
<dbReference type="PROSITE" id="PS00086">
    <property type="entry name" value="CYTOCHROME_P450"/>
    <property type="match status" value="1"/>
</dbReference>
<dbReference type="Proteomes" id="UP000523795">
    <property type="component" value="Unassembled WGS sequence"/>
</dbReference>